<dbReference type="Proteomes" id="UP001195483">
    <property type="component" value="Unassembled WGS sequence"/>
</dbReference>
<accession>A0AAE0VP01</accession>
<reference evidence="1" key="3">
    <citation type="submission" date="2023-05" db="EMBL/GenBank/DDBJ databases">
        <authorList>
            <person name="Smith C.H."/>
        </authorList>
    </citation>
    <scope>NUCLEOTIDE SEQUENCE</scope>
    <source>
        <strain evidence="1">CHS0354</strain>
        <tissue evidence="1">Mantle</tissue>
    </source>
</reference>
<dbReference type="AlphaFoldDB" id="A0AAE0VP01"/>
<name>A0AAE0VP01_9BIVA</name>
<evidence type="ECO:0000313" key="2">
    <source>
        <dbReference type="Proteomes" id="UP001195483"/>
    </source>
</evidence>
<comment type="caution">
    <text evidence="1">The sequence shown here is derived from an EMBL/GenBank/DDBJ whole genome shotgun (WGS) entry which is preliminary data.</text>
</comment>
<proteinExistence type="predicted"/>
<evidence type="ECO:0000313" key="1">
    <source>
        <dbReference type="EMBL" id="KAK3583862.1"/>
    </source>
</evidence>
<keyword evidence="2" id="KW-1185">Reference proteome</keyword>
<organism evidence="1 2">
    <name type="scientific">Potamilus streckersoni</name>
    <dbReference type="NCBI Taxonomy" id="2493646"/>
    <lineage>
        <taxon>Eukaryota</taxon>
        <taxon>Metazoa</taxon>
        <taxon>Spiralia</taxon>
        <taxon>Lophotrochozoa</taxon>
        <taxon>Mollusca</taxon>
        <taxon>Bivalvia</taxon>
        <taxon>Autobranchia</taxon>
        <taxon>Heteroconchia</taxon>
        <taxon>Palaeoheterodonta</taxon>
        <taxon>Unionida</taxon>
        <taxon>Unionoidea</taxon>
        <taxon>Unionidae</taxon>
        <taxon>Ambleminae</taxon>
        <taxon>Lampsilini</taxon>
        <taxon>Potamilus</taxon>
    </lineage>
</organism>
<reference evidence="1" key="1">
    <citation type="journal article" date="2021" name="Genome Biol. Evol.">
        <title>A High-Quality Reference Genome for a Parasitic Bivalve with Doubly Uniparental Inheritance (Bivalvia: Unionida).</title>
        <authorList>
            <person name="Smith C.H."/>
        </authorList>
    </citation>
    <scope>NUCLEOTIDE SEQUENCE</scope>
    <source>
        <strain evidence="1">CHS0354</strain>
    </source>
</reference>
<reference evidence="1" key="2">
    <citation type="journal article" date="2021" name="Genome Biol. Evol.">
        <title>Developing a high-quality reference genome for a parasitic bivalve with doubly uniparental inheritance (Bivalvia: Unionida).</title>
        <authorList>
            <person name="Smith C.H."/>
        </authorList>
    </citation>
    <scope>NUCLEOTIDE SEQUENCE</scope>
    <source>
        <strain evidence="1">CHS0354</strain>
        <tissue evidence="1">Mantle</tissue>
    </source>
</reference>
<gene>
    <name evidence="1" type="ORF">CHS0354_022910</name>
</gene>
<sequence>MESSKAANENASGRFLYMGDGSIIIWDHLTEAFKFDLQGGFRLHRKLSKNRSITDISDLCLGMLDEVLNVFNNWEKTVSESTLLVPGKHLMSKETRDDLNSSPIGFISLYHHHVGRGRAISPGFFNSDLIENFFCQQRGVKIGLNTNPTIQ</sequence>
<protein>
    <submittedName>
        <fullName evidence="1">Uncharacterized protein</fullName>
    </submittedName>
</protein>
<dbReference type="EMBL" id="JAEAOA010001385">
    <property type="protein sequence ID" value="KAK3583862.1"/>
    <property type="molecule type" value="Genomic_DNA"/>
</dbReference>